<keyword evidence="2" id="KW-1185">Reference proteome</keyword>
<dbReference type="EMBL" id="KQ085897">
    <property type="protein sequence ID" value="KLO18205.1"/>
    <property type="molecule type" value="Genomic_DNA"/>
</dbReference>
<organism evidence="1 2">
    <name type="scientific">Schizopora paradoxa</name>
    <dbReference type="NCBI Taxonomy" id="27342"/>
    <lineage>
        <taxon>Eukaryota</taxon>
        <taxon>Fungi</taxon>
        <taxon>Dikarya</taxon>
        <taxon>Basidiomycota</taxon>
        <taxon>Agaricomycotina</taxon>
        <taxon>Agaricomycetes</taxon>
        <taxon>Hymenochaetales</taxon>
        <taxon>Schizoporaceae</taxon>
        <taxon>Schizopora</taxon>
    </lineage>
</organism>
<dbReference type="InParanoid" id="A0A0H2S1J9"/>
<name>A0A0H2S1J9_9AGAM</name>
<gene>
    <name evidence="1" type="ORF">SCHPADRAFT_936466</name>
</gene>
<evidence type="ECO:0000313" key="2">
    <source>
        <dbReference type="Proteomes" id="UP000053477"/>
    </source>
</evidence>
<protein>
    <submittedName>
        <fullName evidence="1">Uncharacterized protein</fullName>
    </submittedName>
</protein>
<evidence type="ECO:0000313" key="1">
    <source>
        <dbReference type="EMBL" id="KLO18205.1"/>
    </source>
</evidence>
<reference evidence="1 2" key="1">
    <citation type="submission" date="2015-04" db="EMBL/GenBank/DDBJ databases">
        <title>Complete genome sequence of Schizopora paradoxa KUC8140, a cosmopolitan wood degrader in East Asia.</title>
        <authorList>
            <consortium name="DOE Joint Genome Institute"/>
            <person name="Min B."/>
            <person name="Park H."/>
            <person name="Jang Y."/>
            <person name="Kim J.-J."/>
            <person name="Kim K.H."/>
            <person name="Pangilinan J."/>
            <person name="Lipzen A."/>
            <person name="Riley R."/>
            <person name="Grigoriev I.V."/>
            <person name="Spatafora J.W."/>
            <person name="Choi I.-G."/>
        </authorList>
    </citation>
    <scope>NUCLEOTIDE SEQUENCE [LARGE SCALE GENOMIC DNA]</scope>
    <source>
        <strain evidence="1 2">KUC8140</strain>
    </source>
</reference>
<accession>A0A0H2S1J9</accession>
<dbReference type="AlphaFoldDB" id="A0A0H2S1J9"/>
<dbReference type="Proteomes" id="UP000053477">
    <property type="component" value="Unassembled WGS sequence"/>
</dbReference>
<sequence>MATVFRDGSLLFLLPHHYNSRPLDVGARSFKQSRRELRKSVNRHGELHYETFRTIALKKGRLVGHGFHCRWTTVELVITHTRSLASHNFQ</sequence>
<proteinExistence type="predicted"/>